<dbReference type="CDD" id="cd04701">
    <property type="entry name" value="Asparaginase_2"/>
    <property type="match status" value="1"/>
</dbReference>
<dbReference type="Gene3D" id="3.60.20.30">
    <property type="entry name" value="(Glycosyl)asparaginase"/>
    <property type="match status" value="1"/>
</dbReference>
<dbReference type="Pfam" id="PF01112">
    <property type="entry name" value="Asparaginase_2"/>
    <property type="match status" value="1"/>
</dbReference>
<dbReference type="AlphaFoldDB" id="A0A318SHL0"/>
<dbReference type="OrthoDB" id="9780217at2"/>
<evidence type="ECO:0000256" key="3">
    <source>
        <dbReference type="ARBA" id="ARBA00022813"/>
    </source>
</evidence>
<dbReference type="Proteomes" id="UP000247540">
    <property type="component" value="Unassembled WGS sequence"/>
</dbReference>
<feature type="site" description="Cleavage; by autolysis" evidence="7">
    <location>
        <begin position="197"/>
        <end position="198"/>
    </location>
</feature>
<evidence type="ECO:0000256" key="5">
    <source>
        <dbReference type="PIRSR" id="PIRSR600246-1"/>
    </source>
</evidence>
<dbReference type="InterPro" id="IPR000246">
    <property type="entry name" value="Peptidase_T2"/>
</dbReference>
<keyword evidence="3" id="KW-0068">Autocatalytic cleavage</keyword>
<evidence type="ECO:0000256" key="6">
    <source>
        <dbReference type="PIRSR" id="PIRSR600246-2"/>
    </source>
</evidence>
<dbReference type="PANTHER" id="PTHR10188">
    <property type="entry name" value="L-ASPARAGINASE"/>
    <property type="match status" value="1"/>
</dbReference>
<reference evidence="8 9" key="1">
    <citation type="submission" date="2018-06" db="EMBL/GenBank/DDBJ databases">
        <title>Genomic Encyclopedia of Type Strains, Phase III (KMG-III): the genomes of soil and plant-associated and newly described type strains.</title>
        <authorList>
            <person name="Whitman W."/>
        </authorList>
    </citation>
    <scope>NUCLEOTIDE SEQUENCE [LARGE SCALE GENOMIC DNA]</scope>
    <source>
        <strain evidence="8 9">CECT 7646</strain>
    </source>
</reference>
<feature type="binding site" evidence="6">
    <location>
        <begin position="226"/>
        <end position="229"/>
    </location>
    <ligand>
        <name>substrate</name>
    </ligand>
</feature>
<dbReference type="GO" id="GO:0006508">
    <property type="term" value="P:proteolysis"/>
    <property type="evidence" value="ECO:0007669"/>
    <property type="project" value="UniProtKB-KW"/>
</dbReference>
<dbReference type="PANTHER" id="PTHR10188:SF6">
    <property type="entry name" value="N(4)-(BETA-N-ACETYLGLUCOSAMINYL)-L-ASPARAGINASE"/>
    <property type="match status" value="1"/>
</dbReference>
<feature type="active site" description="Nucleophile" evidence="5">
    <location>
        <position position="198"/>
    </location>
</feature>
<dbReference type="GO" id="GO:0016811">
    <property type="term" value="F:hydrolase activity, acting on carbon-nitrogen (but not peptide) bonds, in linear amides"/>
    <property type="evidence" value="ECO:0007669"/>
    <property type="project" value="UniProtKB-ARBA"/>
</dbReference>
<dbReference type="SUPFAM" id="SSF56235">
    <property type="entry name" value="N-terminal nucleophile aminohydrolases (Ntn hydrolases)"/>
    <property type="match status" value="1"/>
</dbReference>
<evidence type="ECO:0000313" key="8">
    <source>
        <dbReference type="EMBL" id="PYE78298.1"/>
    </source>
</evidence>
<protein>
    <recommendedName>
        <fullName evidence="4">Isoaspartyl peptidase</fullName>
    </recommendedName>
</protein>
<evidence type="ECO:0000256" key="7">
    <source>
        <dbReference type="PIRSR" id="PIRSR600246-3"/>
    </source>
</evidence>
<name>A0A318SHL0_9BURK</name>
<dbReference type="RefSeq" id="WP_110465349.1">
    <property type="nucleotide sequence ID" value="NZ_JAMOFZ010000008.1"/>
</dbReference>
<sequence length="331" mass="33448">MTAAPPFRAVIAIHGGAGTLTRAAMDDTQQAAYHAALRRILVSAQALLAGGASALDAVTHAVELLEDCPYFNAGRGAVFTRAETHELDAAVMDGATLAAGAVAGVARVRRPVRAARAVLQHGEHVLLAGAGAEAFAADAGLEMVDPAYFSTDARRAQLHRAIASDTGAVLDHDGAAASAPASPEAAVAPLDEDRKFGTVGAVALDLHGHLAAATSTGGMTAKRVGRIGDSPLIGAGTYADDRTAAVSCTGSGEMFIRVVAAHDVCARMAYGGASLADAADAVVHRSLPPLGGRGGLIAVDRHGNVALPFNTEGMYRGHAAVGDEPRTAIFG</sequence>
<feature type="binding site" evidence="6">
    <location>
        <begin position="249"/>
        <end position="252"/>
    </location>
    <ligand>
        <name>substrate</name>
    </ligand>
</feature>
<comment type="caution">
    <text evidence="8">The sequence shown here is derived from an EMBL/GenBank/DDBJ whole genome shotgun (WGS) entry which is preliminary data.</text>
</comment>
<evidence type="ECO:0000313" key="9">
    <source>
        <dbReference type="Proteomes" id="UP000247540"/>
    </source>
</evidence>
<keyword evidence="9" id="KW-1185">Reference proteome</keyword>
<evidence type="ECO:0000256" key="2">
    <source>
        <dbReference type="ARBA" id="ARBA00022801"/>
    </source>
</evidence>
<accession>A0A318SHL0</accession>
<evidence type="ECO:0000256" key="1">
    <source>
        <dbReference type="ARBA" id="ARBA00022670"/>
    </source>
</evidence>
<proteinExistence type="predicted"/>
<organism evidence="8 9">
    <name type="scientific">Xylophilus ampelinus</name>
    <dbReference type="NCBI Taxonomy" id="54067"/>
    <lineage>
        <taxon>Bacteria</taxon>
        <taxon>Pseudomonadati</taxon>
        <taxon>Pseudomonadota</taxon>
        <taxon>Betaproteobacteria</taxon>
        <taxon>Burkholderiales</taxon>
        <taxon>Xylophilus</taxon>
    </lineage>
</organism>
<dbReference type="GO" id="GO:0008233">
    <property type="term" value="F:peptidase activity"/>
    <property type="evidence" value="ECO:0007669"/>
    <property type="project" value="UniProtKB-KW"/>
</dbReference>
<keyword evidence="2" id="KW-0378">Hydrolase</keyword>
<keyword evidence="1" id="KW-0645">Protease</keyword>
<dbReference type="FunFam" id="3.60.20.30:FF:000001">
    <property type="entry name" value="Isoaspartyl peptidase/L-asparaginase"/>
    <property type="match status" value="1"/>
</dbReference>
<evidence type="ECO:0000256" key="4">
    <source>
        <dbReference type="ARBA" id="ARBA00069124"/>
    </source>
</evidence>
<dbReference type="InterPro" id="IPR029055">
    <property type="entry name" value="Ntn_hydrolases_N"/>
</dbReference>
<gene>
    <name evidence="8" type="ORF">DFQ15_10887</name>
</gene>
<dbReference type="EMBL" id="QJTC01000008">
    <property type="protein sequence ID" value="PYE78298.1"/>
    <property type="molecule type" value="Genomic_DNA"/>
</dbReference>